<accession>A0A0L7R2Q9</accession>
<gene>
    <name evidence="1" type="ORF">WH47_04704</name>
</gene>
<dbReference type="Proteomes" id="UP000053825">
    <property type="component" value="Unassembled WGS sequence"/>
</dbReference>
<keyword evidence="2" id="KW-1185">Reference proteome</keyword>
<dbReference type="AlphaFoldDB" id="A0A0L7R2Q9"/>
<proteinExistence type="predicted"/>
<sequence>MCNFLDSTRPFIFNLRPIYLADNRRTFGSPVNYLSGAKYQPRNRNSIESVLSLD</sequence>
<protein>
    <submittedName>
        <fullName evidence="1">Uncharacterized protein</fullName>
    </submittedName>
</protein>
<organism evidence="1 2">
    <name type="scientific">Habropoda laboriosa</name>
    <dbReference type="NCBI Taxonomy" id="597456"/>
    <lineage>
        <taxon>Eukaryota</taxon>
        <taxon>Metazoa</taxon>
        <taxon>Ecdysozoa</taxon>
        <taxon>Arthropoda</taxon>
        <taxon>Hexapoda</taxon>
        <taxon>Insecta</taxon>
        <taxon>Pterygota</taxon>
        <taxon>Neoptera</taxon>
        <taxon>Endopterygota</taxon>
        <taxon>Hymenoptera</taxon>
        <taxon>Apocrita</taxon>
        <taxon>Aculeata</taxon>
        <taxon>Apoidea</taxon>
        <taxon>Anthophila</taxon>
        <taxon>Apidae</taxon>
        <taxon>Habropoda</taxon>
    </lineage>
</organism>
<evidence type="ECO:0000313" key="1">
    <source>
        <dbReference type="EMBL" id="KOC65114.1"/>
    </source>
</evidence>
<evidence type="ECO:0000313" key="2">
    <source>
        <dbReference type="Proteomes" id="UP000053825"/>
    </source>
</evidence>
<name>A0A0L7R2Q9_9HYME</name>
<reference evidence="1 2" key="1">
    <citation type="submission" date="2015-07" db="EMBL/GenBank/DDBJ databases">
        <title>The genome of Habropoda laboriosa.</title>
        <authorList>
            <person name="Pan H."/>
            <person name="Kapheim K."/>
        </authorList>
    </citation>
    <scope>NUCLEOTIDE SEQUENCE [LARGE SCALE GENOMIC DNA]</scope>
    <source>
        <strain evidence="1">0110345459</strain>
    </source>
</reference>
<dbReference type="EMBL" id="KQ414666">
    <property type="protein sequence ID" value="KOC65114.1"/>
    <property type="molecule type" value="Genomic_DNA"/>
</dbReference>
<dbReference type="OrthoDB" id="5989513at2759"/>